<organism evidence="1">
    <name type="scientific">Rhizophora mucronata</name>
    <name type="common">Asiatic mangrove</name>
    <dbReference type="NCBI Taxonomy" id="61149"/>
    <lineage>
        <taxon>Eukaryota</taxon>
        <taxon>Viridiplantae</taxon>
        <taxon>Streptophyta</taxon>
        <taxon>Embryophyta</taxon>
        <taxon>Tracheophyta</taxon>
        <taxon>Spermatophyta</taxon>
        <taxon>Magnoliopsida</taxon>
        <taxon>eudicotyledons</taxon>
        <taxon>Gunneridae</taxon>
        <taxon>Pentapetalae</taxon>
        <taxon>rosids</taxon>
        <taxon>fabids</taxon>
        <taxon>Malpighiales</taxon>
        <taxon>Rhizophoraceae</taxon>
        <taxon>Rhizophora</taxon>
    </lineage>
</organism>
<dbReference type="EMBL" id="GGEC01066553">
    <property type="protein sequence ID" value="MBX47037.1"/>
    <property type="molecule type" value="Transcribed_RNA"/>
</dbReference>
<proteinExistence type="predicted"/>
<sequence>MNIMKKRSDNNEFRIL</sequence>
<accession>A0A2P2NWY8</accession>
<name>A0A2P2NWY8_RHIMU</name>
<reference evidence="1" key="1">
    <citation type="submission" date="2018-02" db="EMBL/GenBank/DDBJ databases">
        <title>Rhizophora mucronata_Transcriptome.</title>
        <authorList>
            <person name="Meera S.P."/>
            <person name="Sreeshan A."/>
            <person name="Augustine A."/>
        </authorList>
    </citation>
    <scope>NUCLEOTIDE SEQUENCE</scope>
    <source>
        <tissue evidence="1">Leaf</tissue>
    </source>
</reference>
<dbReference type="AlphaFoldDB" id="A0A2P2NWY8"/>
<evidence type="ECO:0000313" key="1">
    <source>
        <dbReference type="EMBL" id="MBX47037.1"/>
    </source>
</evidence>
<protein>
    <submittedName>
        <fullName evidence="1">Uncharacterized protein</fullName>
    </submittedName>
</protein>